<dbReference type="PANTHER" id="PTHR30385">
    <property type="entry name" value="SIGMA FACTOR F FLAGELLAR"/>
    <property type="match status" value="1"/>
</dbReference>
<comment type="caution">
    <text evidence="6">The sequence shown here is derived from an EMBL/GenBank/DDBJ whole genome shotgun (WGS) entry which is preliminary data.</text>
</comment>
<keyword evidence="7" id="KW-1185">Reference proteome</keyword>
<evidence type="ECO:0000313" key="7">
    <source>
        <dbReference type="Proteomes" id="UP001242313"/>
    </source>
</evidence>
<dbReference type="InterPro" id="IPR014284">
    <property type="entry name" value="RNA_pol_sigma-70_dom"/>
</dbReference>
<dbReference type="Gene3D" id="1.10.1740.10">
    <property type="match status" value="1"/>
</dbReference>
<sequence length="190" mass="21985">MPKVYSSDQLALSSEQRELAEKYAELTDKFISIFNRRFGGYGFDAVHDAGVEALIKSARNFSADYGVEFGQFLYYNMQKEMHKTVRFFSQQKRKGKIVSMDKENEQLNGNPGTLHDLISVEDKYQFFDTSLLNLLMSKLNRQERFFITLHYVHELSQREIATEVGMSQPHVGRILKKALGKMRDHANMVS</sequence>
<dbReference type="InterPro" id="IPR013324">
    <property type="entry name" value="RNA_pol_sigma_r3/r4-like"/>
</dbReference>
<dbReference type="Gene3D" id="1.10.10.10">
    <property type="entry name" value="Winged helix-like DNA-binding domain superfamily/Winged helix DNA-binding domain"/>
    <property type="match status" value="1"/>
</dbReference>
<keyword evidence="1" id="KW-0805">Transcription regulation</keyword>
<dbReference type="SUPFAM" id="SSF88946">
    <property type="entry name" value="Sigma2 domain of RNA polymerase sigma factors"/>
    <property type="match status" value="1"/>
</dbReference>
<gene>
    <name evidence="6" type="ORF">J2S25_002410</name>
</gene>
<feature type="domain" description="RNA polymerase sigma-70 region 4" evidence="5">
    <location>
        <begin position="135"/>
        <end position="183"/>
    </location>
</feature>
<keyword evidence="3" id="KW-0238">DNA-binding</keyword>
<evidence type="ECO:0000256" key="4">
    <source>
        <dbReference type="ARBA" id="ARBA00023163"/>
    </source>
</evidence>
<evidence type="ECO:0000259" key="5">
    <source>
        <dbReference type="Pfam" id="PF04545"/>
    </source>
</evidence>
<protein>
    <submittedName>
        <fullName evidence="6">RNA polymerase sigma factor (Sigma-70 family)</fullName>
    </submittedName>
</protein>
<evidence type="ECO:0000256" key="1">
    <source>
        <dbReference type="ARBA" id="ARBA00023015"/>
    </source>
</evidence>
<reference evidence="6 7" key="1">
    <citation type="submission" date="2023-07" db="EMBL/GenBank/DDBJ databases">
        <title>Genomic Encyclopedia of Type Strains, Phase IV (KMG-IV): sequencing the most valuable type-strain genomes for metagenomic binning, comparative biology and taxonomic classification.</title>
        <authorList>
            <person name="Goeker M."/>
        </authorList>
    </citation>
    <scope>NUCLEOTIDE SEQUENCE [LARGE SCALE GENOMIC DNA]</scope>
    <source>
        <strain evidence="6 7">DSM 19598</strain>
    </source>
</reference>
<dbReference type="Pfam" id="PF04545">
    <property type="entry name" value="Sigma70_r4"/>
    <property type="match status" value="1"/>
</dbReference>
<dbReference type="InterPro" id="IPR013325">
    <property type="entry name" value="RNA_pol_sigma_r2"/>
</dbReference>
<dbReference type="RefSeq" id="WP_307191989.1">
    <property type="nucleotide sequence ID" value="NZ_JAUSUN010000013.1"/>
</dbReference>
<dbReference type="InterPro" id="IPR007630">
    <property type="entry name" value="RNA_pol_sigma70_r4"/>
</dbReference>
<dbReference type="SUPFAM" id="SSF88659">
    <property type="entry name" value="Sigma3 and sigma4 domains of RNA polymerase sigma factors"/>
    <property type="match status" value="1"/>
</dbReference>
<dbReference type="CDD" id="cd06171">
    <property type="entry name" value="Sigma70_r4"/>
    <property type="match status" value="1"/>
</dbReference>
<dbReference type="EMBL" id="JAUSUN010000013">
    <property type="protein sequence ID" value="MDQ0414203.1"/>
    <property type="molecule type" value="Genomic_DNA"/>
</dbReference>
<proteinExistence type="predicted"/>
<dbReference type="InterPro" id="IPR036388">
    <property type="entry name" value="WH-like_DNA-bd_sf"/>
</dbReference>
<organism evidence="6 7">
    <name type="scientific">Mesobacillus stamsii</name>
    <dbReference type="NCBI Taxonomy" id="225347"/>
    <lineage>
        <taxon>Bacteria</taxon>
        <taxon>Bacillati</taxon>
        <taxon>Bacillota</taxon>
        <taxon>Bacilli</taxon>
        <taxon>Bacillales</taxon>
        <taxon>Bacillaceae</taxon>
        <taxon>Mesobacillus</taxon>
    </lineage>
</organism>
<dbReference type="NCBIfam" id="TIGR02937">
    <property type="entry name" value="sigma70-ECF"/>
    <property type="match status" value="1"/>
</dbReference>
<evidence type="ECO:0000256" key="3">
    <source>
        <dbReference type="ARBA" id="ARBA00023125"/>
    </source>
</evidence>
<evidence type="ECO:0000313" key="6">
    <source>
        <dbReference type="EMBL" id="MDQ0414203.1"/>
    </source>
</evidence>
<evidence type="ECO:0000256" key="2">
    <source>
        <dbReference type="ARBA" id="ARBA00023082"/>
    </source>
</evidence>
<dbReference type="Proteomes" id="UP001242313">
    <property type="component" value="Unassembled WGS sequence"/>
</dbReference>
<keyword evidence="2" id="KW-0731">Sigma factor</keyword>
<dbReference type="PANTHER" id="PTHR30385:SF7">
    <property type="entry name" value="RNA POLYMERASE SIGMA FACTOR FLIA"/>
    <property type="match status" value="1"/>
</dbReference>
<accession>A0ABU0FXY3</accession>
<name>A0ABU0FXY3_9BACI</name>
<keyword evidence="4" id="KW-0804">Transcription</keyword>